<dbReference type="EMBL" id="LR797132">
    <property type="protein sequence ID" value="CAB4189133.1"/>
    <property type="molecule type" value="Genomic_DNA"/>
</dbReference>
<evidence type="ECO:0000313" key="2">
    <source>
        <dbReference type="EMBL" id="CAB4166970.1"/>
    </source>
</evidence>
<evidence type="ECO:0000313" key="5">
    <source>
        <dbReference type="EMBL" id="CAB4189133.1"/>
    </source>
</evidence>
<dbReference type="EMBL" id="LR796798">
    <property type="protein sequence ID" value="CAB4166970.1"/>
    <property type="molecule type" value="Genomic_DNA"/>
</dbReference>
<dbReference type="EMBL" id="LR796979">
    <property type="protein sequence ID" value="CAB4179385.1"/>
    <property type="molecule type" value="Genomic_DNA"/>
</dbReference>
<reference evidence="5" key="1">
    <citation type="submission" date="2020-05" db="EMBL/GenBank/DDBJ databases">
        <authorList>
            <person name="Chiriac C."/>
            <person name="Salcher M."/>
            <person name="Ghai R."/>
            <person name="Kavagutti S V."/>
        </authorList>
    </citation>
    <scope>NUCLEOTIDE SEQUENCE</scope>
</reference>
<proteinExistence type="predicted"/>
<accession>A0A6J5QXE2</accession>
<dbReference type="EMBL" id="LR797196">
    <property type="protein sequence ID" value="CAB4193421.1"/>
    <property type="molecule type" value="Genomic_DNA"/>
</dbReference>
<evidence type="ECO:0000313" key="3">
    <source>
        <dbReference type="EMBL" id="CAB4174645.1"/>
    </source>
</evidence>
<evidence type="ECO:0000313" key="6">
    <source>
        <dbReference type="EMBL" id="CAB4193421.1"/>
    </source>
</evidence>
<feature type="compositionally biased region" description="Basic and acidic residues" evidence="1">
    <location>
        <begin position="17"/>
        <end position="26"/>
    </location>
</feature>
<feature type="compositionally biased region" description="Polar residues" evidence="1">
    <location>
        <begin position="27"/>
        <end position="37"/>
    </location>
</feature>
<feature type="region of interest" description="Disordered" evidence="1">
    <location>
        <begin position="1"/>
        <end position="37"/>
    </location>
</feature>
<evidence type="ECO:0000313" key="4">
    <source>
        <dbReference type="EMBL" id="CAB4179385.1"/>
    </source>
</evidence>
<protein>
    <submittedName>
        <fullName evidence="5">Uncharacterized protein</fullName>
    </submittedName>
</protein>
<dbReference type="EMBL" id="LR798433">
    <property type="protein sequence ID" value="CAB5231362.1"/>
    <property type="molecule type" value="Genomic_DNA"/>
</dbReference>
<evidence type="ECO:0000256" key="1">
    <source>
        <dbReference type="SAM" id="MobiDB-lite"/>
    </source>
</evidence>
<organism evidence="5">
    <name type="scientific">uncultured Caudovirales phage</name>
    <dbReference type="NCBI Taxonomy" id="2100421"/>
    <lineage>
        <taxon>Viruses</taxon>
        <taxon>Duplodnaviria</taxon>
        <taxon>Heunggongvirae</taxon>
        <taxon>Uroviricota</taxon>
        <taxon>Caudoviricetes</taxon>
        <taxon>Peduoviridae</taxon>
        <taxon>Maltschvirus</taxon>
        <taxon>Maltschvirus maltsch</taxon>
    </lineage>
</organism>
<gene>
    <name evidence="4" type="ORF">UFOVP1034_89</name>
    <name evidence="5" type="ORF">UFOVP1177_89</name>
    <name evidence="6" type="ORF">UFOVP1243_76</name>
    <name evidence="7" type="ORF">UFOVP1581_69</name>
    <name evidence="2" type="ORF">UFOVP854_69</name>
    <name evidence="3" type="ORF">UFOVP964_69</name>
</gene>
<name>A0A6J5QXE2_9CAUD</name>
<sequence>MGNSNASRWAQRWAKAVPDRSSRPKATESSYTAFSTGSGLVHSGRVTTFHSGDDVRSWHKDGDK</sequence>
<dbReference type="EMBL" id="LR796924">
    <property type="protein sequence ID" value="CAB4174645.1"/>
    <property type="molecule type" value="Genomic_DNA"/>
</dbReference>
<evidence type="ECO:0000313" key="7">
    <source>
        <dbReference type="EMBL" id="CAB5231362.1"/>
    </source>
</evidence>